<proteinExistence type="predicted"/>
<comment type="caution">
    <text evidence="1">The sequence shown here is derived from an EMBL/GenBank/DDBJ whole genome shotgun (WGS) entry which is preliminary data.</text>
</comment>
<accession>A0A0F9FI50</accession>
<dbReference type="EMBL" id="LAZR01021217">
    <property type="protein sequence ID" value="KKL86089.1"/>
    <property type="molecule type" value="Genomic_DNA"/>
</dbReference>
<name>A0A0F9FI50_9ZZZZ</name>
<reference evidence="1" key="1">
    <citation type="journal article" date="2015" name="Nature">
        <title>Complex archaea that bridge the gap between prokaryotes and eukaryotes.</title>
        <authorList>
            <person name="Spang A."/>
            <person name="Saw J.H."/>
            <person name="Jorgensen S.L."/>
            <person name="Zaremba-Niedzwiedzka K."/>
            <person name="Martijn J."/>
            <person name="Lind A.E."/>
            <person name="van Eijk R."/>
            <person name="Schleper C."/>
            <person name="Guy L."/>
            <person name="Ettema T.J."/>
        </authorList>
    </citation>
    <scope>NUCLEOTIDE SEQUENCE</scope>
</reference>
<evidence type="ECO:0000313" key="1">
    <source>
        <dbReference type="EMBL" id="KKL86089.1"/>
    </source>
</evidence>
<sequence length="51" mass="6132">MTDKEITMIEIDRDVHKEFMLFKIQTNAKNVREVLRLAIKKLKEVEQNEKS</sequence>
<dbReference type="AlphaFoldDB" id="A0A0F9FI50"/>
<organism evidence="1">
    <name type="scientific">marine sediment metagenome</name>
    <dbReference type="NCBI Taxonomy" id="412755"/>
    <lineage>
        <taxon>unclassified sequences</taxon>
        <taxon>metagenomes</taxon>
        <taxon>ecological metagenomes</taxon>
    </lineage>
</organism>
<protein>
    <submittedName>
        <fullName evidence="1">Uncharacterized protein</fullName>
    </submittedName>
</protein>
<gene>
    <name evidence="1" type="ORF">LCGC14_1948240</name>
</gene>